<dbReference type="AlphaFoldDB" id="A0A6G1LF67"/>
<evidence type="ECO:0000313" key="1">
    <source>
        <dbReference type="EMBL" id="KAF2771593.1"/>
    </source>
</evidence>
<evidence type="ECO:0000313" key="2">
    <source>
        <dbReference type="Proteomes" id="UP000799436"/>
    </source>
</evidence>
<protein>
    <submittedName>
        <fullName evidence="1">Uncharacterized protein</fullName>
    </submittedName>
</protein>
<dbReference type="Proteomes" id="UP000799436">
    <property type="component" value="Unassembled WGS sequence"/>
</dbReference>
<sequence length="148" mass="16318">MRSLPAWSVEIQSLFHVSAMHCMDAEPTASYGCDHFQTPVSYLYCLLASPLHSFFYSQSQTSQPRRTDYTRPTTYRPLHTVSKFIMHLQTLTTTILALLLSAASTALADCRPCNDNTPEGTACSFGKEGSCVSGNCEKDFTGTMNCTP</sequence>
<keyword evidence="2" id="KW-1185">Reference proteome</keyword>
<name>A0A6G1LF67_9PEZI</name>
<gene>
    <name evidence="1" type="ORF">EJ03DRAFT_325243</name>
</gene>
<proteinExistence type="predicted"/>
<dbReference type="EMBL" id="ML995818">
    <property type="protein sequence ID" value="KAF2771593.1"/>
    <property type="molecule type" value="Genomic_DNA"/>
</dbReference>
<reference evidence="1" key="1">
    <citation type="journal article" date="2020" name="Stud. Mycol.">
        <title>101 Dothideomycetes genomes: a test case for predicting lifestyles and emergence of pathogens.</title>
        <authorList>
            <person name="Haridas S."/>
            <person name="Albert R."/>
            <person name="Binder M."/>
            <person name="Bloem J."/>
            <person name="Labutti K."/>
            <person name="Salamov A."/>
            <person name="Andreopoulos B."/>
            <person name="Baker S."/>
            <person name="Barry K."/>
            <person name="Bills G."/>
            <person name="Bluhm B."/>
            <person name="Cannon C."/>
            <person name="Castanera R."/>
            <person name="Culley D."/>
            <person name="Daum C."/>
            <person name="Ezra D."/>
            <person name="Gonzalez J."/>
            <person name="Henrissat B."/>
            <person name="Kuo A."/>
            <person name="Liang C."/>
            <person name="Lipzen A."/>
            <person name="Lutzoni F."/>
            <person name="Magnuson J."/>
            <person name="Mondo S."/>
            <person name="Nolan M."/>
            <person name="Ohm R."/>
            <person name="Pangilinan J."/>
            <person name="Park H.-J."/>
            <person name="Ramirez L."/>
            <person name="Alfaro M."/>
            <person name="Sun H."/>
            <person name="Tritt A."/>
            <person name="Yoshinaga Y."/>
            <person name="Zwiers L.-H."/>
            <person name="Turgeon B."/>
            <person name="Goodwin S."/>
            <person name="Spatafora J."/>
            <person name="Crous P."/>
            <person name="Grigoriev I."/>
        </authorList>
    </citation>
    <scope>NUCLEOTIDE SEQUENCE</scope>
    <source>
        <strain evidence="1">CBS 116005</strain>
    </source>
</reference>
<accession>A0A6G1LF67</accession>
<organism evidence="1 2">
    <name type="scientific">Teratosphaeria nubilosa</name>
    <dbReference type="NCBI Taxonomy" id="161662"/>
    <lineage>
        <taxon>Eukaryota</taxon>
        <taxon>Fungi</taxon>
        <taxon>Dikarya</taxon>
        <taxon>Ascomycota</taxon>
        <taxon>Pezizomycotina</taxon>
        <taxon>Dothideomycetes</taxon>
        <taxon>Dothideomycetidae</taxon>
        <taxon>Mycosphaerellales</taxon>
        <taxon>Teratosphaeriaceae</taxon>
        <taxon>Teratosphaeria</taxon>
    </lineage>
</organism>